<dbReference type="InterPro" id="IPR022385">
    <property type="entry name" value="Rhs_assc_core"/>
</dbReference>
<dbReference type="InterPro" id="IPR056823">
    <property type="entry name" value="TEN-like_YD-shell"/>
</dbReference>
<dbReference type="RefSeq" id="WP_097077418.1">
    <property type="nucleotide sequence ID" value="NZ_BAABHT010000020.1"/>
</dbReference>
<evidence type="ECO:0000256" key="1">
    <source>
        <dbReference type="ARBA" id="ARBA00022737"/>
    </source>
</evidence>
<name>A0A240E4F0_9GAMM</name>
<dbReference type="PRINTS" id="PR00394">
    <property type="entry name" value="RHSPROTEIN"/>
</dbReference>
<gene>
    <name evidence="3" type="ORF">SAMN05421731_101113</name>
</gene>
<dbReference type="InterPro" id="IPR050708">
    <property type="entry name" value="T6SS_VgrG/RHS"/>
</dbReference>
<accession>A0A240E4F0</accession>
<dbReference type="EMBL" id="OANT01000001">
    <property type="protein sequence ID" value="SNX43079.1"/>
    <property type="molecule type" value="Genomic_DNA"/>
</dbReference>
<dbReference type="InterPro" id="IPR006530">
    <property type="entry name" value="YD"/>
</dbReference>
<sequence>MSTGLTGYDVDTVYSYDVYDRISQKSTVNQLFNRYAAKSGQTLNVSYGYSMGGKPSSMTLPSGRNITYSYTATGMLSSINLNGSALIRNITHDGANRITAWWWGASGGARYIRSYNYNNIGTIDAILNYNQAETTNYVLTHRYDADGRVTTINRNTGTIDNYVYDAANRLKSESRHTNGVATYSISYGYDKNGNRISLSATGQHLQPAANASYAYSGNKLASFSKNNVAQSISHTANAELNYGTYLPAYDNGGRRKVDRLNTNNYYDMNYNHKNERSYRGYVVNGAVSTMTQYIYDEDSHLIGEYNKNGVQVEYVWLGDIPVAAIYGSGTNTKIYYIVTDAQNTPRRLIDSVSHAVAWSWDSTAFGLGNPVGTVTFNLRFPGQYYDAATGQFYNHNRYYNPELGRYMEADPIGLEGGLNPYAYAGNNPVMNVDPSGLYSFDLTPAFNNQLSNIFERTASRTALGWGAAVVEPSPFGEIIMGVTTIGIAGYETYKNFSVKDYVTSSGIKIELNKNYPEDRFIFRSGSGTNMNLTPREVDVGGLSYSLAPPSQNYTFTTLSTVNSTGILKAVVDNPRHVSVFPVNQATMKGWIATRGNAEKSPHPYTLLLKSISLKRAAGEQP</sequence>
<dbReference type="Proteomes" id="UP000219042">
    <property type="component" value="Unassembled WGS sequence"/>
</dbReference>
<evidence type="ECO:0000313" key="4">
    <source>
        <dbReference type="Proteomes" id="UP000219042"/>
    </source>
</evidence>
<protein>
    <submittedName>
        <fullName evidence="3">RHS repeat-associated core domain-containing protein</fullName>
    </submittedName>
</protein>
<feature type="domain" description="Teneurin-like YD-shell" evidence="2">
    <location>
        <begin position="331"/>
        <end position="428"/>
    </location>
</feature>
<proteinExistence type="predicted"/>
<dbReference type="PANTHER" id="PTHR32305:SF15">
    <property type="entry name" value="PROTEIN RHSA-RELATED"/>
    <property type="match status" value="1"/>
</dbReference>
<keyword evidence="4" id="KW-1185">Reference proteome</keyword>
<dbReference type="Pfam" id="PF25023">
    <property type="entry name" value="TEN_YD-shell"/>
    <property type="match status" value="1"/>
</dbReference>
<evidence type="ECO:0000313" key="3">
    <source>
        <dbReference type="EMBL" id="SNX43079.1"/>
    </source>
</evidence>
<dbReference type="AlphaFoldDB" id="A0A240E4F0"/>
<keyword evidence="1" id="KW-0677">Repeat</keyword>
<dbReference type="NCBIfam" id="TIGR01643">
    <property type="entry name" value="YD_repeat_2x"/>
    <property type="match status" value="1"/>
</dbReference>
<organism evidence="3 4">
    <name type="scientific">Acinetobacter puyangensis</name>
    <dbReference type="NCBI Taxonomy" id="1096779"/>
    <lineage>
        <taxon>Bacteria</taxon>
        <taxon>Pseudomonadati</taxon>
        <taxon>Pseudomonadota</taxon>
        <taxon>Gammaproteobacteria</taxon>
        <taxon>Moraxellales</taxon>
        <taxon>Moraxellaceae</taxon>
        <taxon>Acinetobacter</taxon>
    </lineage>
</organism>
<dbReference type="NCBIfam" id="TIGR03696">
    <property type="entry name" value="Rhs_assc_core"/>
    <property type="match status" value="1"/>
</dbReference>
<reference evidence="4" key="1">
    <citation type="submission" date="2016-09" db="EMBL/GenBank/DDBJ databases">
        <authorList>
            <person name="Varghese N."/>
            <person name="Submissions S."/>
        </authorList>
    </citation>
    <scope>NUCLEOTIDE SEQUENCE [LARGE SCALE GENOMIC DNA]</scope>
    <source>
        <strain evidence="4">ANC 4466</strain>
    </source>
</reference>
<dbReference type="OrthoDB" id="9816400at2"/>
<dbReference type="PANTHER" id="PTHR32305">
    <property type="match status" value="1"/>
</dbReference>
<evidence type="ECO:0000259" key="2">
    <source>
        <dbReference type="Pfam" id="PF25023"/>
    </source>
</evidence>
<dbReference type="Gene3D" id="2.180.10.10">
    <property type="entry name" value="RHS repeat-associated core"/>
    <property type="match status" value="1"/>
</dbReference>